<keyword evidence="1" id="KW-0732">Signal</keyword>
<evidence type="ECO:0000313" key="2">
    <source>
        <dbReference type="EMBL" id="JAC27375.1"/>
    </source>
</evidence>
<name>A0A023G395_AMBTT</name>
<proteinExistence type="evidence at transcript level"/>
<reference evidence="2" key="1">
    <citation type="submission" date="2014-03" db="EMBL/GenBank/DDBJ databases">
        <title>The sialotranscriptome of Amblyomma triste, Amblyomma parvum and Amblyomma cajennense ticks, uncovered by 454-based RNA-seq.</title>
        <authorList>
            <person name="Garcia G.R."/>
            <person name="Gardinassi L.G."/>
            <person name="Ribeiro J.M."/>
            <person name="Anatriello E."/>
            <person name="Ferreira B.R."/>
            <person name="Moreira H.N."/>
            <person name="Mafra C."/>
            <person name="Olegario M.M."/>
            <person name="Szabo P.J."/>
            <person name="Miranda-Santos I.K."/>
            <person name="Maruyama S.R."/>
        </authorList>
    </citation>
    <scope>NUCLEOTIDE SEQUENCE</scope>
    <source>
        <strain evidence="2">Mato Grasso do Sul</strain>
        <tissue evidence="2">Salivary glands</tissue>
    </source>
</reference>
<evidence type="ECO:0000256" key="1">
    <source>
        <dbReference type="SAM" id="SignalP"/>
    </source>
</evidence>
<dbReference type="AlphaFoldDB" id="A0A023G395"/>
<feature type="signal peptide" evidence="1">
    <location>
        <begin position="1"/>
        <end position="16"/>
    </location>
</feature>
<sequence>MKLLLALIKLPVHSLGCHPVGGKISAVNILSYFDCVDLKIFNEIFENMPSLHLLQLSFAWIIATSGNKFNVSD</sequence>
<accession>A0A023G395</accession>
<feature type="chain" id="PRO_5001516744" evidence="1">
    <location>
        <begin position="17"/>
        <end position="73"/>
    </location>
</feature>
<protein>
    <submittedName>
        <fullName evidence="2">Putative secreted protein</fullName>
    </submittedName>
</protein>
<organism evidence="2">
    <name type="scientific">Amblyomma triste</name>
    <name type="common">Neotropical tick</name>
    <dbReference type="NCBI Taxonomy" id="251400"/>
    <lineage>
        <taxon>Eukaryota</taxon>
        <taxon>Metazoa</taxon>
        <taxon>Ecdysozoa</taxon>
        <taxon>Arthropoda</taxon>
        <taxon>Chelicerata</taxon>
        <taxon>Arachnida</taxon>
        <taxon>Acari</taxon>
        <taxon>Parasitiformes</taxon>
        <taxon>Ixodida</taxon>
        <taxon>Ixodoidea</taxon>
        <taxon>Ixodidae</taxon>
        <taxon>Amblyomminae</taxon>
        <taxon>Amblyomma</taxon>
    </lineage>
</organism>
<dbReference type="EMBL" id="GBBM01008043">
    <property type="protein sequence ID" value="JAC27375.1"/>
    <property type="molecule type" value="mRNA"/>
</dbReference>